<evidence type="ECO:0000256" key="3">
    <source>
        <dbReference type="ARBA" id="ARBA00022679"/>
    </source>
</evidence>
<keyword evidence="5 9" id="KW-0735">Signal-anchor</keyword>
<dbReference type="EMBL" id="JAGYPG010000002">
    <property type="protein sequence ID" value="MBS4195643.1"/>
    <property type="molecule type" value="Genomic_DNA"/>
</dbReference>
<evidence type="ECO:0000256" key="9">
    <source>
        <dbReference type="HAMAP-Rule" id="MF_01140"/>
    </source>
</evidence>
<dbReference type="AlphaFoldDB" id="A0A942TF24"/>
<dbReference type="InterPro" id="IPR050922">
    <property type="entry name" value="LytR/CpsA/Psr_CW_biosynth"/>
</dbReference>
<dbReference type="Pfam" id="PF03816">
    <property type="entry name" value="LytR_cpsA_psr"/>
    <property type="match status" value="1"/>
</dbReference>
<dbReference type="GO" id="GO:0070726">
    <property type="term" value="P:cell wall assembly"/>
    <property type="evidence" value="ECO:0007669"/>
    <property type="project" value="UniProtKB-UniRule"/>
</dbReference>
<dbReference type="NCBIfam" id="TIGR00350">
    <property type="entry name" value="lytR_cpsA_psr"/>
    <property type="match status" value="1"/>
</dbReference>
<keyword evidence="7 9" id="KW-0472">Membrane</keyword>
<evidence type="ECO:0000256" key="6">
    <source>
        <dbReference type="ARBA" id="ARBA00022989"/>
    </source>
</evidence>
<evidence type="ECO:0000256" key="5">
    <source>
        <dbReference type="ARBA" id="ARBA00022968"/>
    </source>
</evidence>
<feature type="topological domain" description="Cytoplasmic" evidence="9">
    <location>
        <begin position="1"/>
        <end position="11"/>
    </location>
</feature>
<comment type="pathway">
    <text evidence="9">Cell wall biogenesis.</text>
</comment>
<comment type="subcellular location">
    <subcellularLocation>
        <location evidence="9">Cell membrane</location>
        <topology evidence="9">Single-pass type II membrane protein</topology>
    </subcellularLocation>
</comment>
<dbReference type="GO" id="GO:0016780">
    <property type="term" value="F:phosphotransferase activity, for other substituted phosphate groups"/>
    <property type="evidence" value="ECO:0007669"/>
    <property type="project" value="UniProtKB-UniRule"/>
</dbReference>
<dbReference type="InterPro" id="IPR023734">
    <property type="entry name" value="TagU"/>
</dbReference>
<evidence type="ECO:0000256" key="7">
    <source>
        <dbReference type="ARBA" id="ARBA00023136"/>
    </source>
</evidence>
<feature type="transmembrane region" description="Helical" evidence="10">
    <location>
        <begin position="12"/>
        <end position="32"/>
    </location>
</feature>
<dbReference type="PANTHER" id="PTHR33392:SF6">
    <property type="entry name" value="POLYISOPRENYL-TEICHOIC ACID--PEPTIDOGLYCAN TEICHOIC ACID TRANSFERASE TAGU"/>
    <property type="match status" value="1"/>
</dbReference>
<evidence type="ECO:0000256" key="4">
    <source>
        <dbReference type="ARBA" id="ARBA00022692"/>
    </source>
</evidence>
<comment type="caution">
    <text evidence="12">The sequence shown here is derived from an EMBL/GenBank/DDBJ whole genome shotgun (WGS) entry which is preliminary data.</text>
</comment>
<keyword evidence="8 9" id="KW-0961">Cell wall biogenesis/degradation</keyword>
<keyword evidence="4 9" id="KW-0812">Transmembrane</keyword>
<evidence type="ECO:0000256" key="2">
    <source>
        <dbReference type="ARBA" id="ARBA00022475"/>
    </source>
</evidence>
<comment type="similarity">
    <text evidence="1 9">Belongs to the LytR/CpsA/Psr (LCP) family.</text>
</comment>
<dbReference type="NCBIfam" id="NF006897">
    <property type="entry name" value="PRK09379.1"/>
    <property type="match status" value="1"/>
</dbReference>
<feature type="domain" description="Cell envelope-related transcriptional attenuator" evidence="11">
    <location>
        <begin position="85"/>
        <end position="227"/>
    </location>
</feature>
<comment type="function">
    <text evidence="9">May catalyze the final step in cell wall teichoic acid biosynthesis, the transfer of the anionic cell wall polymers (APs) from their lipid-linked precursor to the cell wall peptidoglycan (PG).</text>
</comment>
<keyword evidence="13" id="KW-1185">Reference proteome</keyword>
<dbReference type="Proteomes" id="UP000681414">
    <property type="component" value="Unassembled WGS sequence"/>
</dbReference>
<protein>
    <recommendedName>
        <fullName evidence="9">Polyisoprenyl-teichoic acid--peptidoglycan teichoic acid transferase TagU</fullName>
        <ecNumber evidence="9">2.7.8.-</ecNumber>
    </recommendedName>
</protein>
<name>A0A942TF24_9BACI</name>
<dbReference type="PANTHER" id="PTHR33392">
    <property type="entry name" value="POLYISOPRENYL-TEICHOIC ACID--PEPTIDOGLYCAN TEICHOIC ACID TRANSFERASE TAGU"/>
    <property type="match status" value="1"/>
</dbReference>
<dbReference type="RefSeq" id="WP_213124845.1">
    <property type="nucleotide sequence ID" value="NZ_JAGYPG010000002.1"/>
</dbReference>
<keyword evidence="3 9" id="KW-0808">Transferase</keyword>
<dbReference type="InterPro" id="IPR004474">
    <property type="entry name" value="LytR_CpsA_psr"/>
</dbReference>
<organism evidence="12 13">
    <name type="scientific">Lederbergia citri</name>
    <dbReference type="NCBI Taxonomy" id="2833580"/>
    <lineage>
        <taxon>Bacteria</taxon>
        <taxon>Bacillati</taxon>
        <taxon>Bacillota</taxon>
        <taxon>Bacilli</taxon>
        <taxon>Bacillales</taxon>
        <taxon>Bacillaceae</taxon>
        <taxon>Lederbergia</taxon>
    </lineage>
</organism>
<evidence type="ECO:0000256" key="1">
    <source>
        <dbReference type="ARBA" id="ARBA00006068"/>
    </source>
</evidence>
<evidence type="ECO:0000256" key="10">
    <source>
        <dbReference type="SAM" id="Phobius"/>
    </source>
</evidence>
<sequence length="309" mass="34868">MGRHKPKKKRKGLKIFLIVLLVLVAGIVAYGYSIYHNLSKAANAVHSPIDRTPEVNRPSDLELSKKEPFSVLMLGVDEREGDKGRSDTMIVITVNPKSQSMEMLSIPRDTRVEIVGNGTVEKINHAYARGGVEMSMNTVEKFLDIPIDYYVKMNMEGFQEIVDAVGGVTVKNDLDFTQDGHHFAVGELNLDGKEALSYSRMRKNDARGDFGRQMRQRQVIQGVINKGANISALWKYDDVLKALSKNVETNISFDEMKSIQKNYADARHNLEQIQIEGSGATIDGLWYYVVPDEERVKVQNKLKEHLELK</sequence>
<dbReference type="GO" id="GO:0005886">
    <property type="term" value="C:plasma membrane"/>
    <property type="evidence" value="ECO:0007669"/>
    <property type="project" value="UniProtKB-SubCell"/>
</dbReference>
<reference evidence="12 13" key="1">
    <citation type="submission" date="2021-05" db="EMBL/GenBank/DDBJ databases">
        <title>Novel Bacillus species.</title>
        <authorList>
            <person name="Liu G."/>
        </authorList>
    </citation>
    <scope>NUCLEOTIDE SEQUENCE [LARGE SCALE GENOMIC DNA]</scope>
    <source>
        <strain evidence="13">FJAT-49780</strain>
    </source>
</reference>
<dbReference type="HAMAP" id="MF_01140">
    <property type="entry name" value="TagU_transferase"/>
    <property type="match status" value="1"/>
</dbReference>
<evidence type="ECO:0000313" key="13">
    <source>
        <dbReference type="Proteomes" id="UP000681414"/>
    </source>
</evidence>
<evidence type="ECO:0000259" key="11">
    <source>
        <dbReference type="Pfam" id="PF03816"/>
    </source>
</evidence>
<proteinExistence type="inferred from homology"/>
<keyword evidence="6 9" id="KW-1133">Transmembrane helix</keyword>
<evidence type="ECO:0000256" key="8">
    <source>
        <dbReference type="ARBA" id="ARBA00023316"/>
    </source>
</evidence>
<keyword evidence="2 9" id="KW-1003">Cell membrane</keyword>
<dbReference type="EC" id="2.7.8.-" evidence="9"/>
<accession>A0A942TF24</accession>
<dbReference type="Gene3D" id="3.40.630.190">
    <property type="entry name" value="LCP protein"/>
    <property type="match status" value="1"/>
</dbReference>
<feature type="topological domain" description="Extracellular" evidence="9">
    <location>
        <begin position="33"/>
        <end position="309"/>
    </location>
</feature>
<gene>
    <name evidence="9" type="primary">tagU</name>
    <name evidence="12" type="ORF">KHA97_11295</name>
</gene>
<evidence type="ECO:0000313" key="12">
    <source>
        <dbReference type="EMBL" id="MBS4195643.1"/>
    </source>
</evidence>